<evidence type="ECO:0000313" key="2">
    <source>
        <dbReference type="EMBL" id="KFM21360.1"/>
    </source>
</evidence>
<reference evidence="2 3" key="1">
    <citation type="submission" date="2014-06" db="EMBL/GenBank/DDBJ databases">
        <authorList>
            <person name="Ngugi D.K."/>
            <person name="Blom J."/>
            <person name="Alam I."/>
            <person name="Rashid M."/>
            <person name="Baalawi W."/>
            <person name="Zhang G."/>
            <person name="Hikmawan T."/>
            <person name="Guan Y."/>
            <person name="Antunes A."/>
            <person name="Siam R."/>
            <person name="El-Dorry H."/>
            <person name="Bajic V."/>
            <person name="Stingl U."/>
        </authorList>
    </citation>
    <scope>NUCLEOTIDE SEQUENCE [LARGE SCALE GENOMIC DNA]</scope>
    <source>
        <strain evidence="2">SCGC AAA799-B03</strain>
    </source>
</reference>
<keyword evidence="3" id="KW-1185">Reference proteome</keyword>
<dbReference type="AlphaFoldDB" id="A0A087S6K6"/>
<proteinExistence type="predicted"/>
<feature type="domain" description="C2H2-type" evidence="1">
    <location>
        <begin position="1"/>
        <end position="33"/>
    </location>
</feature>
<comment type="caution">
    <text evidence="2">The sequence shown here is derived from an EMBL/GenBank/DDBJ whole genome shotgun (WGS) entry which is preliminary data.</text>
</comment>
<dbReference type="InterPro" id="IPR013087">
    <property type="entry name" value="Znf_C2H2_type"/>
</dbReference>
<evidence type="ECO:0000313" key="3">
    <source>
        <dbReference type="Proteomes" id="UP000029384"/>
    </source>
</evidence>
<dbReference type="PROSITE" id="PS50157">
    <property type="entry name" value="ZINC_FINGER_C2H2_2"/>
    <property type="match status" value="1"/>
</dbReference>
<dbReference type="EMBL" id="JOTA01000026">
    <property type="protein sequence ID" value="KFM21360.1"/>
    <property type="molecule type" value="Genomic_DNA"/>
</dbReference>
<dbReference type="Proteomes" id="UP000029384">
    <property type="component" value="Unassembled WGS sequence"/>
</dbReference>
<gene>
    <name evidence="2" type="ORF">AAA799B03_01092</name>
</gene>
<accession>A0A087S6K6</accession>
<dbReference type="PROSITE" id="PS00028">
    <property type="entry name" value="ZINC_FINGER_C2H2_1"/>
    <property type="match status" value="1"/>
</dbReference>
<protein>
    <submittedName>
        <fullName evidence="2">Zinc finger C2H2 type domain signature protein</fullName>
    </submittedName>
</protein>
<organism evidence="2 3">
    <name type="scientific">Marine Group I thaumarchaeote SCGC AAA799-B03</name>
    <dbReference type="NCBI Taxonomy" id="1502289"/>
    <lineage>
        <taxon>Archaea</taxon>
        <taxon>Nitrososphaerota</taxon>
        <taxon>Marine Group I</taxon>
    </lineage>
</organism>
<name>A0A087S6K6_9ARCH</name>
<evidence type="ECO:0000259" key="1">
    <source>
        <dbReference type="PROSITE" id="PS50157"/>
    </source>
</evidence>
<sequence>MKCQICNESFEKTNSFNQHMSWNHGTNHLNQKYDMEIIAKEFLKNKEKFEASDYCQICGVPSEYTVCVLLDNDCNYAGSCADHQILVRESLRF</sequence>